<dbReference type="PROSITE" id="PS50886">
    <property type="entry name" value="TRBD"/>
    <property type="match status" value="1"/>
</dbReference>
<feature type="domain" description="TRNA-binding" evidence="17">
    <location>
        <begin position="39"/>
        <end position="147"/>
    </location>
</feature>
<dbReference type="InterPro" id="IPR005146">
    <property type="entry name" value="B3/B4_tRNA-bd"/>
</dbReference>
<evidence type="ECO:0000256" key="7">
    <source>
        <dbReference type="ARBA" id="ARBA00022723"/>
    </source>
</evidence>
<dbReference type="Gene3D" id="3.30.70.380">
    <property type="entry name" value="Ferrodoxin-fold anticodon-binding domain"/>
    <property type="match status" value="1"/>
</dbReference>
<keyword evidence="13 15" id="KW-0030">Aminoacyl-tRNA synthetase</keyword>
<comment type="similarity">
    <text evidence="2 15">Belongs to the phenylalanyl-tRNA synthetase beta subunit family. Type 1 subfamily.</text>
</comment>
<reference evidence="20 21" key="1">
    <citation type="submission" date="2020-04" db="EMBL/GenBank/DDBJ databases">
        <title>Usitatibacter rugosus gen. nov., sp. nov. and Usitatibacter palustris sp. nov., novel members of Usitatibacteraceae fam. nov. within the order Nitrosomonadales isolated from soil.</title>
        <authorList>
            <person name="Huber K.J."/>
            <person name="Neumann-Schaal M."/>
            <person name="Geppert A."/>
            <person name="Luckner M."/>
            <person name="Wanner G."/>
            <person name="Overmann J."/>
        </authorList>
    </citation>
    <scope>NUCLEOTIDE SEQUENCE [LARGE SCALE GENOMIC DNA]</scope>
    <source>
        <strain evidence="20 21">Swamp67</strain>
    </source>
</reference>
<evidence type="ECO:0000259" key="19">
    <source>
        <dbReference type="PROSITE" id="PS51483"/>
    </source>
</evidence>
<dbReference type="CDD" id="cd00769">
    <property type="entry name" value="PheRS_beta_core"/>
    <property type="match status" value="1"/>
</dbReference>
<feature type="domain" description="B5" evidence="19">
    <location>
        <begin position="398"/>
        <end position="472"/>
    </location>
</feature>
<dbReference type="Pfam" id="PF03484">
    <property type="entry name" value="B5"/>
    <property type="match status" value="1"/>
</dbReference>
<comment type="subcellular location">
    <subcellularLocation>
        <location evidence="1 15">Cytoplasm</location>
    </subcellularLocation>
</comment>
<dbReference type="GO" id="GO:0000287">
    <property type="term" value="F:magnesium ion binding"/>
    <property type="evidence" value="ECO:0007669"/>
    <property type="project" value="UniProtKB-UniRule"/>
</dbReference>
<keyword evidence="5 16" id="KW-0820">tRNA-binding</keyword>
<evidence type="ECO:0000259" key="18">
    <source>
        <dbReference type="PROSITE" id="PS51447"/>
    </source>
</evidence>
<evidence type="ECO:0000256" key="2">
    <source>
        <dbReference type="ARBA" id="ARBA00008653"/>
    </source>
</evidence>
<feature type="domain" description="FDX-ACB" evidence="18">
    <location>
        <begin position="691"/>
        <end position="784"/>
    </location>
</feature>
<dbReference type="InterPro" id="IPR005121">
    <property type="entry name" value="Fdx_antiC-bd"/>
</dbReference>
<gene>
    <name evidence="15 20" type="primary">pheT</name>
    <name evidence="20" type="ORF">DSM104440_02244</name>
</gene>
<dbReference type="KEGG" id="upl:DSM104440_02244"/>
<evidence type="ECO:0000256" key="12">
    <source>
        <dbReference type="ARBA" id="ARBA00022917"/>
    </source>
</evidence>
<dbReference type="NCBIfam" id="TIGR00472">
    <property type="entry name" value="pheT_bact"/>
    <property type="match status" value="1"/>
</dbReference>
<dbReference type="InterPro" id="IPR033714">
    <property type="entry name" value="tRNA_bind_bactPheRS"/>
</dbReference>
<keyword evidence="12 15" id="KW-0648">Protein biosynthesis</keyword>
<dbReference type="SMART" id="SM00873">
    <property type="entry name" value="B3_4"/>
    <property type="match status" value="1"/>
</dbReference>
<dbReference type="PROSITE" id="PS51483">
    <property type="entry name" value="B5"/>
    <property type="match status" value="1"/>
</dbReference>
<dbReference type="GO" id="GO:0000049">
    <property type="term" value="F:tRNA binding"/>
    <property type="evidence" value="ECO:0007669"/>
    <property type="project" value="UniProtKB-UniRule"/>
</dbReference>
<feature type="binding site" evidence="15">
    <location>
        <position position="456"/>
    </location>
    <ligand>
        <name>Mg(2+)</name>
        <dbReference type="ChEBI" id="CHEBI:18420"/>
        <note>shared with alpha subunit</note>
    </ligand>
</feature>
<dbReference type="PANTHER" id="PTHR10947">
    <property type="entry name" value="PHENYLALANYL-TRNA SYNTHETASE BETA CHAIN AND LEUCINE-RICH REPEAT-CONTAINING PROTEIN 47"/>
    <property type="match status" value="1"/>
</dbReference>
<keyword evidence="6 15" id="KW-0436">Ligase</keyword>
<dbReference type="GO" id="GO:0005524">
    <property type="term" value="F:ATP binding"/>
    <property type="evidence" value="ECO:0007669"/>
    <property type="project" value="UniProtKB-UniRule"/>
</dbReference>
<dbReference type="Gene3D" id="3.30.930.10">
    <property type="entry name" value="Bira Bifunctional Protein, Domain 2"/>
    <property type="match status" value="1"/>
</dbReference>
<evidence type="ECO:0000256" key="5">
    <source>
        <dbReference type="ARBA" id="ARBA00022555"/>
    </source>
</evidence>
<comment type="cofactor">
    <cofactor evidence="15">
        <name>Mg(2+)</name>
        <dbReference type="ChEBI" id="CHEBI:18420"/>
    </cofactor>
    <text evidence="15">Binds 2 magnesium ions per tetramer.</text>
</comment>
<dbReference type="InterPro" id="IPR041616">
    <property type="entry name" value="PheRS_beta_core"/>
</dbReference>
<dbReference type="InterPro" id="IPR012340">
    <property type="entry name" value="NA-bd_OB-fold"/>
</dbReference>
<dbReference type="Gene3D" id="2.40.50.140">
    <property type="entry name" value="Nucleic acid-binding proteins"/>
    <property type="match status" value="1"/>
</dbReference>
<accession>A0A6M4HAI8</accession>
<dbReference type="SUPFAM" id="SSF46955">
    <property type="entry name" value="Putative DNA-binding domain"/>
    <property type="match status" value="1"/>
</dbReference>
<dbReference type="SMART" id="SM00896">
    <property type="entry name" value="FDX-ACB"/>
    <property type="match status" value="1"/>
</dbReference>
<dbReference type="SUPFAM" id="SSF50249">
    <property type="entry name" value="Nucleic acid-binding proteins"/>
    <property type="match status" value="1"/>
</dbReference>
<evidence type="ECO:0000256" key="8">
    <source>
        <dbReference type="ARBA" id="ARBA00022741"/>
    </source>
</evidence>
<dbReference type="EC" id="6.1.1.20" evidence="15"/>
<dbReference type="GO" id="GO:0009328">
    <property type="term" value="C:phenylalanine-tRNA ligase complex"/>
    <property type="evidence" value="ECO:0007669"/>
    <property type="project" value="TreeGrafter"/>
</dbReference>
<evidence type="ECO:0000256" key="14">
    <source>
        <dbReference type="ARBA" id="ARBA00049255"/>
    </source>
</evidence>
<dbReference type="NCBIfam" id="NF045760">
    <property type="entry name" value="YtpR"/>
    <property type="match status" value="1"/>
</dbReference>
<keyword evidence="8 15" id="KW-0547">Nucleotide-binding</keyword>
<dbReference type="Gene3D" id="3.50.40.10">
    <property type="entry name" value="Phenylalanyl-trna Synthetase, Chain B, domain 3"/>
    <property type="match status" value="1"/>
</dbReference>
<evidence type="ECO:0000256" key="1">
    <source>
        <dbReference type="ARBA" id="ARBA00004496"/>
    </source>
</evidence>
<dbReference type="InterPro" id="IPR036690">
    <property type="entry name" value="Fdx_antiC-bd_sf"/>
</dbReference>
<evidence type="ECO:0000259" key="17">
    <source>
        <dbReference type="PROSITE" id="PS50886"/>
    </source>
</evidence>
<dbReference type="Pfam" id="PF03483">
    <property type="entry name" value="B3_4"/>
    <property type="match status" value="1"/>
</dbReference>
<dbReference type="InterPro" id="IPR005147">
    <property type="entry name" value="tRNA_synthase_B5-dom"/>
</dbReference>
<keyword evidence="11 16" id="KW-0694">RNA-binding</keyword>
<keyword evidence="10 15" id="KW-0460">Magnesium</keyword>
<dbReference type="InterPro" id="IPR002547">
    <property type="entry name" value="tRNA-bd_dom"/>
</dbReference>
<evidence type="ECO:0000256" key="6">
    <source>
        <dbReference type="ARBA" id="ARBA00022598"/>
    </source>
</evidence>
<evidence type="ECO:0000256" key="15">
    <source>
        <dbReference type="HAMAP-Rule" id="MF_00283"/>
    </source>
</evidence>
<dbReference type="PANTHER" id="PTHR10947:SF0">
    <property type="entry name" value="PHENYLALANINE--TRNA LIGASE BETA SUBUNIT"/>
    <property type="match status" value="1"/>
</dbReference>
<evidence type="ECO:0000256" key="16">
    <source>
        <dbReference type="PROSITE-ProRule" id="PRU00209"/>
    </source>
</evidence>
<dbReference type="InterPro" id="IPR009061">
    <property type="entry name" value="DNA-bd_dom_put_sf"/>
</dbReference>
<dbReference type="FunFam" id="2.40.50.140:FF:000045">
    <property type="entry name" value="Phenylalanine--tRNA ligase beta subunit"/>
    <property type="match status" value="1"/>
</dbReference>
<dbReference type="RefSeq" id="WP_171162685.1">
    <property type="nucleotide sequence ID" value="NZ_CP053073.1"/>
</dbReference>
<evidence type="ECO:0000256" key="9">
    <source>
        <dbReference type="ARBA" id="ARBA00022840"/>
    </source>
</evidence>
<dbReference type="Gene3D" id="3.30.56.10">
    <property type="match status" value="2"/>
</dbReference>
<feature type="binding site" evidence="15">
    <location>
        <position position="450"/>
    </location>
    <ligand>
        <name>Mg(2+)</name>
        <dbReference type="ChEBI" id="CHEBI:18420"/>
        <note>shared with alpha subunit</note>
    </ligand>
</feature>
<dbReference type="HAMAP" id="MF_00283">
    <property type="entry name" value="Phe_tRNA_synth_beta1"/>
    <property type="match status" value="1"/>
</dbReference>
<evidence type="ECO:0000313" key="20">
    <source>
        <dbReference type="EMBL" id="QJR15424.1"/>
    </source>
</evidence>
<dbReference type="InterPro" id="IPR045864">
    <property type="entry name" value="aa-tRNA-synth_II/BPL/LPL"/>
</dbReference>
<dbReference type="Pfam" id="PF17759">
    <property type="entry name" value="tRNA_synthFbeta"/>
    <property type="match status" value="1"/>
</dbReference>
<dbReference type="PROSITE" id="PS51447">
    <property type="entry name" value="FDX_ACB"/>
    <property type="match status" value="1"/>
</dbReference>
<dbReference type="CDD" id="cd02796">
    <property type="entry name" value="tRNA_bind_bactPheRS"/>
    <property type="match status" value="1"/>
</dbReference>
<dbReference type="SUPFAM" id="SSF54991">
    <property type="entry name" value="Anticodon-binding domain of PheRS"/>
    <property type="match status" value="1"/>
</dbReference>
<evidence type="ECO:0000256" key="10">
    <source>
        <dbReference type="ARBA" id="ARBA00022842"/>
    </source>
</evidence>
<dbReference type="EMBL" id="CP053073">
    <property type="protein sequence ID" value="QJR15424.1"/>
    <property type="molecule type" value="Genomic_DNA"/>
</dbReference>
<dbReference type="InterPro" id="IPR004532">
    <property type="entry name" value="Phe-tRNA-ligase_IIc_bsu_bact"/>
</dbReference>
<dbReference type="GO" id="GO:0004826">
    <property type="term" value="F:phenylalanine-tRNA ligase activity"/>
    <property type="evidence" value="ECO:0007669"/>
    <property type="project" value="UniProtKB-UniRule"/>
</dbReference>
<dbReference type="SUPFAM" id="SSF56037">
    <property type="entry name" value="PheT/TilS domain"/>
    <property type="match status" value="1"/>
</dbReference>
<evidence type="ECO:0000256" key="11">
    <source>
        <dbReference type="ARBA" id="ARBA00022884"/>
    </source>
</evidence>
<evidence type="ECO:0000256" key="3">
    <source>
        <dbReference type="ARBA" id="ARBA00011209"/>
    </source>
</evidence>
<dbReference type="SMART" id="SM00874">
    <property type="entry name" value="B5"/>
    <property type="match status" value="1"/>
</dbReference>
<evidence type="ECO:0000256" key="13">
    <source>
        <dbReference type="ARBA" id="ARBA00023146"/>
    </source>
</evidence>
<dbReference type="FunCoup" id="A0A6M4HAI8">
    <property type="interactions" value="519"/>
</dbReference>
<dbReference type="SUPFAM" id="SSF55681">
    <property type="entry name" value="Class II aaRS and biotin synthetases"/>
    <property type="match status" value="1"/>
</dbReference>
<organism evidence="20 21">
    <name type="scientific">Usitatibacter palustris</name>
    <dbReference type="NCBI Taxonomy" id="2732487"/>
    <lineage>
        <taxon>Bacteria</taxon>
        <taxon>Pseudomonadati</taxon>
        <taxon>Pseudomonadota</taxon>
        <taxon>Betaproteobacteria</taxon>
        <taxon>Nitrosomonadales</taxon>
        <taxon>Usitatibacteraceae</taxon>
        <taxon>Usitatibacter</taxon>
    </lineage>
</organism>
<dbReference type="AlphaFoldDB" id="A0A6M4HAI8"/>
<dbReference type="Pfam" id="PF03147">
    <property type="entry name" value="FDX-ACB"/>
    <property type="match status" value="1"/>
</dbReference>
<dbReference type="Proteomes" id="UP000503096">
    <property type="component" value="Chromosome"/>
</dbReference>
<dbReference type="InParanoid" id="A0A6M4HAI8"/>
<name>A0A6M4HAI8_9PROT</name>
<dbReference type="InterPro" id="IPR020825">
    <property type="entry name" value="Phe-tRNA_synthase-like_B3/B4"/>
</dbReference>
<comment type="catalytic activity">
    <reaction evidence="14 15">
        <text>tRNA(Phe) + L-phenylalanine + ATP = L-phenylalanyl-tRNA(Phe) + AMP + diphosphate + H(+)</text>
        <dbReference type="Rhea" id="RHEA:19413"/>
        <dbReference type="Rhea" id="RHEA-COMP:9668"/>
        <dbReference type="Rhea" id="RHEA-COMP:9699"/>
        <dbReference type="ChEBI" id="CHEBI:15378"/>
        <dbReference type="ChEBI" id="CHEBI:30616"/>
        <dbReference type="ChEBI" id="CHEBI:33019"/>
        <dbReference type="ChEBI" id="CHEBI:58095"/>
        <dbReference type="ChEBI" id="CHEBI:78442"/>
        <dbReference type="ChEBI" id="CHEBI:78531"/>
        <dbReference type="ChEBI" id="CHEBI:456215"/>
        <dbReference type="EC" id="6.1.1.20"/>
    </reaction>
</comment>
<protein>
    <recommendedName>
        <fullName evidence="15">Phenylalanine--tRNA ligase beta subunit</fullName>
        <ecNumber evidence="15">6.1.1.20</ecNumber>
    </recommendedName>
    <alternativeName>
        <fullName evidence="15">Phenylalanyl-tRNA synthetase beta subunit</fullName>
        <shortName evidence="15">PheRS</shortName>
    </alternativeName>
</protein>
<dbReference type="FunFam" id="3.30.70.380:FF:000001">
    <property type="entry name" value="Phenylalanine--tRNA ligase beta subunit"/>
    <property type="match status" value="1"/>
</dbReference>
<proteinExistence type="inferred from homology"/>
<sequence length="785" mass="85323">MKVSLKWLRELVDVKLPVDELAHALTMGGLEVEEITPVAAAFDKVVVAHVKSVVPHPNADKLRVTEVDAGTGAPLTIVCGAPNVAVGQKVPCALIGAKLGDLQIKQAKLRGVDSSGMLCSARELGLSQDHEGLLILDADAPVGQDIRAHLELDDVYLTLKLTPNRGDCLSMLGIARDVAAITGAKLMPPKVEAVATSITDTRAVRLSEPVACARYTGRVIRGINPNAKTPAWMVRRLERAGLRAIRPLVDITNYVMLERGQPMHAFDDAKLKGAIDVRFVKPGEKLQLLNEQWVEHRPQLLAIADESGAVALGGVMGGHATMVGEGTTDVFFEAAYFDAEAVQGRSRDLQLTSDAAYRYERGVDFNAQRPAQERAAQLILQICGGKAGPITETVGTLPKREAVRVRPARARVLLGYDIPDAKMAESLVRLACEVQGAEPLKVTAPSWRFDLAIEEDFIEEIARIHGFEHIPAVAPRSTLPMLPVREGSRNRFDLRRAAAAHGYQEVINYSFVAEEWERDFAGNDKPVRLANPIASTMGVMRSTLLGGLVASLASNLNRGEAHVRLFEIGRCFEGQAADLAVQPERMAGLAYGARMPEQWGDKGERVDFFDAKGDLQSIAGTLALEFTAGTHPACHPGRCAVVRLAGREIGIVGELHPRLQQRYDLPFAPVVFEILTGPLLEGCPTRFSGVSRMPAVRRDLSFTVGNQVPSGAILEAVRKAVPPLVREVEIFDLYEGKGVDAGRKSLAFRIVMQDTDRTLTDSEVEAMVTSIRNQIIEQFKAQPRT</sequence>
<comment type="subunit">
    <text evidence="3 15">Tetramer of two alpha and two beta subunits.</text>
</comment>
<dbReference type="FunFam" id="3.30.930.10:FF:000022">
    <property type="entry name" value="Phenylalanine--tRNA ligase beta subunit"/>
    <property type="match status" value="1"/>
</dbReference>
<keyword evidence="7 15" id="KW-0479">Metal-binding</keyword>
<feature type="binding site" evidence="15">
    <location>
        <position position="459"/>
    </location>
    <ligand>
        <name>Mg(2+)</name>
        <dbReference type="ChEBI" id="CHEBI:18420"/>
        <note>shared with alpha subunit</note>
    </ligand>
</feature>
<keyword evidence="9 15" id="KW-0067">ATP-binding</keyword>
<evidence type="ECO:0000256" key="4">
    <source>
        <dbReference type="ARBA" id="ARBA00022490"/>
    </source>
</evidence>
<dbReference type="Pfam" id="PF01588">
    <property type="entry name" value="tRNA_bind"/>
    <property type="match status" value="1"/>
</dbReference>
<keyword evidence="21" id="KW-1185">Reference proteome</keyword>
<dbReference type="GO" id="GO:0006432">
    <property type="term" value="P:phenylalanyl-tRNA aminoacylation"/>
    <property type="evidence" value="ECO:0007669"/>
    <property type="project" value="UniProtKB-UniRule"/>
</dbReference>
<feature type="binding site" evidence="15">
    <location>
        <position position="460"/>
    </location>
    <ligand>
        <name>Mg(2+)</name>
        <dbReference type="ChEBI" id="CHEBI:18420"/>
        <note>shared with alpha subunit</note>
    </ligand>
</feature>
<keyword evidence="4 15" id="KW-0963">Cytoplasm</keyword>
<evidence type="ECO:0000313" key="21">
    <source>
        <dbReference type="Proteomes" id="UP000503096"/>
    </source>
</evidence>
<dbReference type="InterPro" id="IPR045060">
    <property type="entry name" value="Phe-tRNA-ligase_IIc_bsu"/>
</dbReference>